<name>A0A423JXX9_9PSED</name>
<evidence type="ECO:0000313" key="2">
    <source>
        <dbReference type="Proteomes" id="UP000286351"/>
    </source>
</evidence>
<comment type="caution">
    <text evidence="1">The sequence shown here is derived from an EMBL/GenBank/DDBJ whole genome shotgun (WGS) entry which is preliminary data.</text>
</comment>
<reference evidence="1 2" key="1">
    <citation type="submission" date="2016-10" db="EMBL/GenBank/DDBJ databases">
        <title>Comparative genome analysis of multiple Pseudomonas spp. focuses on biocontrol and plant growth promoting traits.</title>
        <authorList>
            <person name="Tao X.-Y."/>
            <person name="Taylor C.G."/>
        </authorList>
    </citation>
    <scope>NUCLEOTIDE SEQUENCE [LARGE SCALE GENOMIC DNA]</scope>
    <source>
        <strain evidence="1 2">38D4</strain>
    </source>
</reference>
<organism evidence="1 2">
    <name type="scientific">Pseudomonas brassicacearum</name>
    <dbReference type="NCBI Taxonomy" id="930166"/>
    <lineage>
        <taxon>Bacteria</taxon>
        <taxon>Pseudomonadati</taxon>
        <taxon>Pseudomonadota</taxon>
        <taxon>Gammaproteobacteria</taxon>
        <taxon>Pseudomonadales</taxon>
        <taxon>Pseudomonadaceae</taxon>
        <taxon>Pseudomonas</taxon>
    </lineage>
</organism>
<dbReference type="EMBL" id="MOBO01000001">
    <property type="protein sequence ID" value="RON42545.1"/>
    <property type="molecule type" value="Genomic_DNA"/>
</dbReference>
<gene>
    <name evidence="1" type="ORF">BK664_01850</name>
</gene>
<dbReference type="AlphaFoldDB" id="A0A423JXX9"/>
<evidence type="ECO:0000313" key="1">
    <source>
        <dbReference type="EMBL" id="RON42545.1"/>
    </source>
</evidence>
<sequence>MKQAKKVVKLPADNNPAIAIACPEAGRVRIAEANLPTIKKTCPNQAKKAARLQVDNNPTRLINRPAVEKEAGATAIFPMITISPLKWDARMVG</sequence>
<accession>A0A423JXX9</accession>
<proteinExistence type="predicted"/>
<protein>
    <submittedName>
        <fullName evidence="1">Uncharacterized protein</fullName>
    </submittedName>
</protein>
<dbReference type="Proteomes" id="UP000286351">
    <property type="component" value="Unassembled WGS sequence"/>
</dbReference>